<reference evidence="1" key="1">
    <citation type="journal article" date="2020" name="Stud. Mycol.">
        <title>101 Dothideomycetes genomes: a test case for predicting lifestyles and emergence of pathogens.</title>
        <authorList>
            <person name="Haridas S."/>
            <person name="Albert R."/>
            <person name="Binder M."/>
            <person name="Bloem J."/>
            <person name="Labutti K."/>
            <person name="Salamov A."/>
            <person name="Andreopoulos B."/>
            <person name="Baker S."/>
            <person name="Barry K."/>
            <person name="Bills G."/>
            <person name="Bluhm B."/>
            <person name="Cannon C."/>
            <person name="Castanera R."/>
            <person name="Culley D."/>
            <person name="Daum C."/>
            <person name="Ezra D."/>
            <person name="Gonzalez J."/>
            <person name="Henrissat B."/>
            <person name="Kuo A."/>
            <person name="Liang C."/>
            <person name="Lipzen A."/>
            <person name="Lutzoni F."/>
            <person name="Magnuson J."/>
            <person name="Mondo S."/>
            <person name="Nolan M."/>
            <person name="Ohm R."/>
            <person name="Pangilinan J."/>
            <person name="Park H.-J."/>
            <person name="Ramirez L."/>
            <person name="Alfaro M."/>
            <person name="Sun H."/>
            <person name="Tritt A."/>
            <person name="Yoshinaga Y."/>
            <person name="Zwiers L.-H."/>
            <person name="Turgeon B."/>
            <person name="Goodwin S."/>
            <person name="Spatafora J."/>
            <person name="Crous P."/>
            <person name="Grigoriev I."/>
        </authorList>
    </citation>
    <scope>NUCLEOTIDE SEQUENCE</scope>
    <source>
        <strain evidence="1">HMLAC05119</strain>
    </source>
</reference>
<accession>A0A6A5Q8P8</accession>
<dbReference type="EMBL" id="ML979142">
    <property type="protein sequence ID" value="KAF1911739.1"/>
    <property type="molecule type" value="Genomic_DNA"/>
</dbReference>
<dbReference type="Proteomes" id="UP000800096">
    <property type="component" value="Unassembled WGS sequence"/>
</dbReference>
<sequence>MSLCSWTFKSQLRGRQSCFEKVRLKVSLTLQCVFQRDCRFPLHVEAAAWVPETKKLRLRCDLPCTTKPEVGTTWYVQRRITTVENSCDVVRQSFSSDVHSTKGAGCAVLGGEPSIWMLSIRAQHEPQTGCMYGRKGEASTGAETHSSLQCRRAQTV</sequence>
<proteinExistence type="predicted"/>
<evidence type="ECO:0000313" key="1">
    <source>
        <dbReference type="EMBL" id="KAF1911739.1"/>
    </source>
</evidence>
<name>A0A6A5Q8P8_AMPQU</name>
<dbReference type="AlphaFoldDB" id="A0A6A5Q8P8"/>
<evidence type="ECO:0000313" key="2">
    <source>
        <dbReference type="Proteomes" id="UP000800096"/>
    </source>
</evidence>
<keyword evidence="2" id="KW-1185">Reference proteome</keyword>
<organism evidence="1 2">
    <name type="scientific">Ampelomyces quisqualis</name>
    <name type="common">Powdery mildew agent</name>
    <dbReference type="NCBI Taxonomy" id="50730"/>
    <lineage>
        <taxon>Eukaryota</taxon>
        <taxon>Fungi</taxon>
        <taxon>Dikarya</taxon>
        <taxon>Ascomycota</taxon>
        <taxon>Pezizomycotina</taxon>
        <taxon>Dothideomycetes</taxon>
        <taxon>Pleosporomycetidae</taxon>
        <taxon>Pleosporales</taxon>
        <taxon>Pleosporineae</taxon>
        <taxon>Phaeosphaeriaceae</taxon>
        <taxon>Ampelomyces</taxon>
    </lineage>
</organism>
<protein>
    <submittedName>
        <fullName evidence="1">Uncharacterized protein</fullName>
    </submittedName>
</protein>
<gene>
    <name evidence="1" type="ORF">BDU57DRAFT_523717</name>
</gene>